<evidence type="ECO:0000256" key="2">
    <source>
        <dbReference type="PIRSR" id="PIRSR601501-1"/>
    </source>
</evidence>
<dbReference type="Pfam" id="PF00374">
    <property type="entry name" value="NiFeSe_Hases"/>
    <property type="match status" value="1"/>
</dbReference>
<dbReference type="RefSeq" id="WP_011474902.1">
    <property type="nucleotide sequence ID" value="NC_007925.1"/>
</dbReference>
<gene>
    <name evidence="4" type="ordered locus">RPC_4501</name>
</gene>
<sequence length="361" mass="40302">MKSFNMPVGPLHVSLEEPMYFRIDVEGEKVAGLEITAGHVHRGIEYLTAKRNIYQNLALIERVCSLCSNSHPEAYCMALETIAGIEVPERAQYLRVFADEIKRVASHMFNVAILAHVVGFESLFMHVMEAREIMQDTKETVFGNRMDLAANIIGGVKYDIDATQSAYIISQLDRLEPLLLNEIIPVYETNATIQSRTRGIGRISREHCIEYGLMGPVARGAGHGYDVRTAAPYAVYDRMDVEVITYPDGDVWSRAMVRLKEVAASIRLLRQCLRDLPDGATDAGPLPFIPAGEAVTKVEAPRGELVYYVNTDGTDIPARVKWRVPSYMNWDVLHLMMVGEGISDIPLIVNSIDPCISCTER</sequence>
<protein>
    <submittedName>
        <fullName evidence="4">Ech hydrogenase subunit E</fullName>
    </submittedName>
</protein>
<dbReference type="eggNOG" id="COG3261">
    <property type="taxonomic scope" value="Bacteria"/>
</dbReference>
<dbReference type="InterPro" id="IPR001135">
    <property type="entry name" value="NADH_Q_OxRdtase_suD"/>
</dbReference>
<keyword evidence="1" id="KW-0560">Oxidoreductase</keyword>
<keyword evidence="2" id="KW-0533">Nickel</keyword>
<dbReference type="PANTHER" id="PTHR43485">
    <property type="entry name" value="HYDROGENASE-4 COMPONENT G"/>
    <property type="match status" value="1"/>
</dbReference>
<keyword evidence="2" id="KW-0479">Metal-binding</keyword>
<dbReference type="EMBL" id="CP000301">
    <property type="protein sequence ID" value="ABD90024.1"/>
    <property type="molecule type" value="Genomic_DNA"/>
</dbReference>
<feature type="binding site" evidence="2">
    <location>
        <position position="64"/>
    </location>
    <ligand>
        <name>Ni(2+)</name>
        <dbReference type="ChEBI" id="CHEBI:49786"/>
    </ligand>
</feature>
<dbReference type="InterPro" id="IPR029014">
    <property type="entry name" value="NiFe-Hase_large"/>
</dbReference>
<reference evidence="4" key="1">
    <citation type="submission" date="2006-03" db="EMBL/GenBank/DDBJ databases">
        <title>Complete sequence of Rhodopseudomonas palustris BisB18.</title>
        <authorList>
            <consortium name="US DOE Joint Genome Institute"/>
            <person name="Copeland A."/>
            <person name="Lucas S."/>
            <person name="Lapidus A."/>
            <person name="Barry K."/>
            <person name="Detter J.C."/>
            <person name="Glavina del Rio T."/>
            <person name="Hammon N."/>
            <person name="Israni S."/>
            <person name="Dalin E."/>
            <person name="Tice H."/>
            <person name="Pitluck S."/>
            <person name="Chain P."/>
            <person name="Malfatti S."/>
            <person name="Shin M."/>
            <person name="Vergez L."/>
            <person name="Schmutz J."/>
            <person name="Larimer F."/>
            <person name="Land M."/>
            <person name="Hauser L."/>
            <person name="Pelletier D.A."/>
            <person name="Kyrpides N."/>
            <person name="Anderson I."/>
            <person name="Oda Y."/>
            <person name="Harwood C.S."/>
            <person name="Richardson P."/>
        </authorList>
    </citation>
    <scope>NUCLEOTIDE SEQUENCE [LARGE SCALE GENOMIC DNA]</scope>
    <source>
        <strain evidence="4">BisB18</strain>
    </source>
</reference>
<dbReference type="Pfam" id="PF00346">
    <property type="entry name" value="Complex1_49kDa"/>
    <property type="match status" value="2"/>
</dbReference>
<dbReference type="AlphaFoldDB" id="Q20XW2"/>
<evidence type="ECO:0000256" key="1">
    <source>
        <dbReference type="ARBA" id="ARBA00023002"/>
    </source>
</evidence>
<dbReference type="GO" id="GO:0048038">
    <property type="term" value="F:quinone binding"/>
    <property type="evidence" value="ECO:0007669"/>
    <property type="project" value="InterPro"/>
</dbReference>
<feature type="binding site" evidence="2">
    <location>
        <position position="355"/>
    </location>
    <ligand>
        <name>Ni(2+)</name>
        <dbReference type="ChEBI" id="CHEBI:49786"/>
    </ligand>
</feature>
<feature type="domain" description="NADH-quinone oxidoreductase subunit D" evidence="3">
    <location>
        <begin position="289"/>
        <end position="361"/>
    </location>
</feature>
<dbReference type="OrthoDB" id="9801496at2"/>
<dbReference type="GO" id="GO:0016151">
    <property type="term" value="F:nickel cation binding"/>
    <property type="evidence" value="ECO:0007669"/>
    <property type="project" value="InterPro"/>
</dbReference>
<dbReference type="GO" id="GO:0016651">
    <property type="term" value="F:oxidoreductase activity, acting on NAD(P)H"/>
    <property type="evidence" value="ECO:0007669"/>
    <property type="project" value="InterPro"/>
</dbReference>
<comment type="cofactor">
    <cofactor evidence="2">
        <name>Ni(2+)</name>
        <dbReference type="ChEBI" id="CHEBI:49786"/>
    </cofactor>
</comment>
<feature type="binding site" evidence="2">
    <location>
        <position position="67"/>
    </location>
    <ligand>
        <name>Ni(2+)</name>
        <dbReference type="ChEBI" id="CHEBI:49786"/>
    </ligand>
</feature>
<comment type="cofactor">
    <cofactor evidence="2">
        <name>Fe cation</name>
        <dbReference type="ChEBI" id="CHEBI:24875"/>
    </cofactor>
</comment>
<feature type="binding site" evidence="2">
    <location>
        <position position="358"/>
    </location>
    <ligand>
        <name>Fe cation</name>
        <dbReference type="ChEBI" id="CHEBI:24875"/>
    </ligand>
</feature>
<organism evidence="4">
    <name type="scientific">Rhodopseudomonas palustris (strain BisB18)</name>
    <dbReference type="NCBI Taxonomy" id="316056"/>
    <lineage>
        <taxon>Bacteria</taxon>
        <taxon>Pseudomonadati</taxon>
        <taxon>Pseudomonadota</taxon>
        <taxon>Alphaproteobacteria</taxon>
        <taxon>Hyphomicrobiales</taxon>
        <taxon>Nitrobacteraceae</taxon>
        <taxon>Rhodopseudomonas</taxon>
    </lineage>
</organism>
<name>Q20XW2_RHOPB</name>
<feature type="binding site" evidence="2">
    <location>
        <position position="67"/>
    </location>
    <ligand>
        <name>Fe cation</name>
        <dbReference type="ChEBI" id="CHEBI:24875"/>
    </ligand>
</feature>
<dbReference type="PANTHER" id="PTHR43485:SF1">
    <property type="entry name" value="FORMATE HYDROGENLYASE SUBUNIT 5-RELATED"/>
    <property type="match status" value="1"/>
</dbReference>
<dbReference type="STRING" id="316056.RPC_4501"/>
<dbReference type="KEGG" id="rpc:RPC_4501"/>
<dbReference type="SUPFAM" id="SSF56762">
    <property type="entry name" value="HydB/Nqo4-like"/>
    <property type="match status" value="1"/>
</dbReference>
<feature type="domain" description="NADH-quinone oxidoreductase subunit D" evidence="3">
    <location>
        <begin position="118"/>
        <end position="281"/>
    </location>
</feature>
<evidence type="ECO:0000259" key="3">
    <source>
        <dbReference type="Pfam" id="PF00346"/>
    </source>
</evidence>
<keyword evidence="2" id="KW-0408">Iron</keyword>
<dbReference type="HOGENOM" id="CLU_015134_1_2_5"/>
<dbReference type="InterPro" id="IPR052197">
    <property type="entry name" value="ComplexI_49kDa-like"/>
</dbReference>
<dbReference type="Gene3D" id="1.10.645.10">
    <property type="entry name" value="Cytochrome-c3 Hydrogenase, chain B"/>
    <property type="match status" value="1"/>
</dbReference>
<keyword evidence="2" id="KW-0460">Magnesium</keyword>
<evidence type="ECO:0000313" key="4">
    <source>
        <dbReference type="EMBL" id="ABD90024.1"/>
    </source>
</evidence>
<proteinExistence type="predicted"/>
<dbReference type="GO" id="GO:0051287">
    <property type="term" value="F:NAD binding"/>
    <property type="evidence" value="ECO:0007669"/>
    <property type="project" value="InterPro"/>
</dbReference>
<accession>Q20XW2</accession>
<dbReference type="InterPro" id="IPR001501">
    <property type="entry name" value="Ni-dep_hyd_lsu"/>
</dbReference>
<feature type="binding site" evidence="2">
    <location>
        <position position="45"/>
    </location>
    <ligand>
        <name>Mg(2+)</name>
        <dbReference type="ChEBI" id="CHEBI:18420"/>
    </ligand>
</feature>